<dbReference type="NCBIfam" id="NF004790">
    <property type="entry name" value="PRK06136.1"/>
    <property type="match status" value="1"/>
</dbReference>
<dbReference type="FunFam" id="3.40.1010.10:FF:000001">
    <property type="entry name" value="Siroheme synthase"/>
    <property type="match status" value="1"/>
</dbReference>
<evidence type="ECO:0000256" key="11">
    <source>
        <dbReference type="ARBA" id="ARBA00025705"/>
    </source>
</evidence>
<evidence type="ECO:0000256" key="9">
    <source>
        <dbReference type="ARBA" id="ARBA00023244"/>
    </source>
</evidence>
<evidence type="ECO:0000256" key="10">
    <source>
        <dbReference type="ARBA" id="ARBA00023268"/>
    </source>
</evidence>
<dbReference type="Gene3D" id="3.30.950.10">
    <property type="entry name" value="Methyltransferase, Cobalt-precorrin-4 Transmethylase, Domain 2"/>
    <property type="match status" value="1"/>
</dbReference>
<dbReference type="SUPFAM" id="SSF53790">
    <property type="entry name" value="Tetrapyrrole methylase"/>
    <property type="match status" value="1"/>
</dbReference>
<evidence type="ECO:0000256" key="8">
    <source>
        <dbReference type="ARBA" id="ARBA00023239"/>
    </source>
</evidence>
<dbReference type="Pfam" id="PF00590">
    <property type="entry name" value="TP_methylase"/>
    <property type="match status" value="1"/>
</dbReference>
<evidence type="ECO:0000313" key="14">
    <source>
        <dbReference type="EMBL" id="PSV07107.1"/>
    </source>
</evidence>
<keyword evidence="9" id="KW-0627">Porphyrin biosynthesis</keyword>
<keyword evidence="4 14" id="KW-0489">Methyltransferase</keyword>
<evidence type="ECO:0000256" key="1">
    <source>
        <dbReference type="ARBA" id="ARBA00005879"/>
    </source>
</evidence>
<dbReference type="GO" id="GO:0016491">
    <property type="term" value="F:oxidoreductase activity"/>
    <property type="evidence" value="ECO:0007669"/>
    <property type="project" value="UniProtKB-KW"/>
</dbReference>
<feature type="domain" description="Tetrapyrrole methylase" evidence="13">
    <location>
        <begin position="45"/>
        <end position="253"/>
    </location>
</feature>
<dbReference type="GO" id="GO:0009236">
    <property type="term" value="P:cobalamin biosynthetic process"/>
    <property type="evidence" value="ECO:0007669"/>
    <property type="project" value="UniProtKB-KW"/>
</dbReference>
<dbReference type="GO" id="GO:0032259">
    <property type="term" value="P:methylation"/>
    <property type="evidence" value="ECO:0007669"/>
    <property type="project" value="UniProtKB-KW"/>
</dbReference>
<dbReference type="InterPro" id="IPR014777">
    <property type="entry name" value="4pyrrole_Mease_sub1"/>
</dbReference>
<proteinExistence type="inferred from homology"/>
<evidence type="ECO:0000256" key="5">
    <source>
        <dbReference type="ARBA" id="ARBA00022679"/>
    </source>
</evidence>
<dbReference type="UniPathway" id="UPA00262">
    <property type="reaction ID" value="UER00211"/>
</dbReference>
<keyword evidence="7" id="KW-0560">Oxidoreductase</keyword>
<dbReference type="NCBIfam" id="TIGR01469">
    <property type="entry name" value="cobA_cysG_Cterm"/>
    <property type="match status" value="1"/>
</dbReference>
<dbReference type="InterPro" id="IPR035996">
    <property type="entry name" value="4pyrrol_Methylase_sf"/>
</dbReference>
<dbReference type="InterPro" id="IPR050161">
    <property type="entry name" value="Siro_Cobalamin_biosynth"/>
</dbReference>
<comment type="similarity">
    <text evidence="1">Belongs to the precorrin methyltransferase family.</text>
</comment>
<dbReference type="Gene3D" id="3.40.1010.10">
    <property type="entry name" value="Cobalt-precorrin-4 Transmethylase, Domain 1"/>
    <property type="match status" value="1"/>
</dbReference>
<dbReference type="CDD" id="cd11642">
    <property type="entry name" value="SUMT"/>
    <property type="match status" value="1"/>
</dbReference>
<keyword evidence="8" id="KW-0456">Lyase</keyword>
<keyword evidence="3" id="KW-0169">Cobalamin biosynthesis</keyword>
<dbReference type="GO" id="GO:0019354">
    <property type="term" value="P:siroheme biosynthetic process"/>
    <property type="evidence" value="ECO:0007669"/>
    <property type="project" value="UniProtKB-UniPathway"/>
</dbReference>
<evidence type="ECO:0000256" key="4">
    <source>
        <dbReference type="ARBA" id="ARBA00022603"/>
    </source>
</evidence>
<dbReference type="AlphaFoldDB" id="A0A2T3KPZ8"/>
<dbReference type="InterPro" id="IPR006366">
    <property type="entry name" value="CobA/CysG_C"/>
</dbReference>
<keyword evidence="5 14" id="KW-0808">Transferase</keyword>
<keyword evidence="6" id="KW-0949">S-adenosyl-L-methionine</keyword>
<dbReference type="GO" id="GO:0016829">
    <property type="term" value="F:lyase activity"/>
    <property type="evidence" value="ECO:0007669"/>
    <property type="project" value="UniProtKB-KW"/>
</dbReference>
<dbReference type="InterPro" id="IPR014776">
    <property type="entry name" value="4pyrrole_Mease_sub2"/>
</dbReference>
<dbReference type="GO" id="GO:0004851">
    <property type="term" value="F:uroporphyrin-III C-methyltransferase activity"/>
    <property type="evidence" value="ECO:0007669"/>
    <property type="project" value="UniProtKB-EC"/>
</dbReference>
<evidence type="ECO:0000256" key="6">
    <source>
        <dbReference type="ARBA" id="ARBA00022691"/>
    </source>
</evidence>
<dbReference type="Proteomes" id="UP000240530">
    <property type="component" value="Unassembled WGS sequence"/>
</dbReference>
<evidence type="ECO:0000256" key="7">
    <source>
        <dbReference type="ARBA" id="ARBA00023002"/>
    </source>
</evidence>
<dbReference type="PANTHER" id="PTHR45790">
    <property type="entry name" value="SIROHEME SYNTHASE-RELATED"/>
    <property type="match status" value="1"/>
</dbReference>
<dbReference type="RefSeq" id="WP_107186140.1">
    <property type="nucleotide sequence ID" value="NZ_JAUZMN010000002.1"/>
</dbReference>
<comment type="pathway">
    <text evidence="12">Cofactor biosynthesis; adenosylcobalamin biosynthesis; precorrin-2 from uroporphyrinogen III: step 1/1.</text>
</comment>
<dbReference type="EMBL" id="PYNS01000034">
    <property type="protein sequence ID" value="PSV07107.1"/>
    <property type="molecule type" value="Genomic_DNA"/>
</dbReference>
<dbReference type="PANTHER" id="PTHR45790:SF1">
    <property type="entry name" value="SIROHEME SYNTHASE"/>
    <property type="match status" value="1"/>
</dbReference>
<evidence type="ECO:0000313" key="15">
    <source>
        <dbReference type="Proteomes" id="UP000240530"/>
    </source>
</evidence>
<sequence length="294" mass="31910">MDDFSEFKRTALQQLKSSFQPHSERYFSSKLQLLKQDDKGSKGRVSLVGAGPSDPELLTIKALRALEQADVVVYDRLVSQEIIALANPNAEHIYVGKRCGKPSLTQAEINEILVDRAIQGNYVVRIKGGDPLIFGRGGEEGMALVEAGIKYEFIPGITAAIGCAASAYIPLTHREVSRSVTLVTGHVAKGSFDAWSQLVANGQTLVFYMGLEKAADIQQQLISAKLHPSTPIAIICHGCSDNQMVYVEKLDGLATLAQELKGESPALIIIGEVVALRKQLQSVSECLLKQVNYS</sequence>
<comment type="pathway">
    <text evidence="11">Porphyrin-containing compound metabolism; siroheme biosynthesis; precorrin-2 from uroporphyrinogen III: step 1/1.</text>
</comment>
<gene>
    <name evidence="14" type="primary">cobA</name>
    <name evidence="14" type="ORF">C0W93_19880</name>
</gene>
<reference evidence="14 15" key="1">
    <citation type="submission" date="2018-03" db="EMBL/GenBank/DDBJ databases">
        <title>Whole genome sequencing of Histamine producing bacteria.</title>
        <authorList>
            <person name="Butler K."/>
        </authorList>
    </citation>
    <scope>NUCLEOTIDE SEQUENCE [LARGE SCALE GENOMIC DNA]</scope>
    <source>
        <strain evidence="14 15">Res.4.1</strain>
    </source>
</reference>
<evidence type="ECO:0000256" key="3">
    <source>
        <dbReference type="ARBA" id="ARBA00022573"/>
    </source>
</evidence>
<protein>
    <recommendedName>
        <fullName evidence="2">uroporphyrinogen-III C-methyltransferase</fullName>
        <ecNumber evidence="2">2.1.1.107</ecNumber>
    </recommendedName>
</protein>
<evidence type="ECO:0000256" key="12">
    <source>
        <dbReference type="ARBA" id="ARBA00060548"/>
    </source>
</evidence>
<evidence type="ECO:0000259" key="13">
    <source>
        <dbReference type="Pfam" id="PF00590"/>
    </source>
</evidence>
<accession>A0A2T3KPZ8</accession>
<dbReference type="InterPro" id="IPR000878">
    <property type="entry name" value="4pyrrol_Mease"/>
</dbReference>
<dbReference type="FunFam" id="3.30.950.10:FF:000001">
    <property type="entry name" value="Siroheme synthase"/>
    <property type="match status" value="1"/>
</dbReference>
<keyword evidence="10" id="KW-0511">Multifunctional enzyme</keyword>
<dbReference type="EC" id="2.1.1.107" evidence="2"/>
<organism evidence="14 15">
    <name type="scientific">Photobacterium leiognathi subsp. mandapamensis</name>
    <name type="common">Photobacterium mandapamensis</name>
    <dbReference type="NCBI Taxonomy" id="48408"/>
    <lineage>
        <taxon>Bacteria</taxon>
        <taxon>Pseudomonadati</taxon>
        <taxon>Pseudomonadota</taxon>
        <taxon>Gammaproteobacteria</taxon>
        <taxon>Vibrionales</taxon>
        <taxon>Vibrionaceae</taxon>
        <taxon>Photobacterium</taxon>
    </lineage>
</organism>
<evidence type="ECO:0000256" key="2">
    <source>
        <dbReference type="ARBA" id="ARBA00012162"/>
    </source>
</evidence>
<name>A0A2T3KPZ8_PHOLD</name>
<comment type="caution">
    <text evidence="14">The sequence shown here is derived from an EMBL/GenBank/DDBJ whole genome shotgun (WGS) entry which is preliminary data.</text>
</comment>